<name>A0A9E7MQK6_9CAUD</name>
<keyword evidence="2" id="KW-1185">Reference proteome</keyword>
<gene>
    <name evidence="1" type="ORF">KABACHOK_01960</name>
</gene>
<protein>
    <submittedName>
        <fullName evidence="1">Uncharacterized protein</fullName>
    </submittedName>
</protein>
<proteinExistence type="predicted"/>
<evidence type="ECO:0000313" key="1">
    <source>
        <dbReference type="EMBL" id="USN14032.1"/>
    </source>
</evidence>
<reference evidence="1" key="1">
    <citation type="submission" date="2022-05" db="EMBL/GenBank/DDBJ databases">
        <authorList>
            <person name="Friedrich I."/>
            <person name="Poehlein A."/>
            <person name="Schneider D."/>
            <person name="Hertel R."/>
            <person name="Daniel R."/>
        </authorList>
    </citation>
    <scope>NUCLEOTIDE SEQUENCE</scope>
</reference>
<accession>A0A9E7MQK6</accession>
<dbReference type="Proteomes" id="UP001056685">
    <property type="component" value="Segment"/>
</dbReference>
<sequence length="196" mass="21722">MAEYQDAAAPAQVPDTVTTVRYRCEACGKGEMKVGDTVYTSAPPKYEHVCSACGSRVALDRTYPYARTTYRDAGSLEQSQDRLKMLGQALGQVLVAAGMIRADVDMTGPELLLAAEDYCRAPNAEFHATEIQVGRRVERDDGRFYIPLNRAAFRLNDARSLTVARVASDAFDSVDEAERFALAFAEAWNHTNRHYD</sequence>
<evidence type="ECO:0000313" key="2">
    <source>
        <dbReference type="Proteomes" id="UP001056685"/>
    </source>
</evidence>
<organism evidence="1 2">
    <name type="scientific">Brevundimonas phage vB_BpoS-Kabachok</name>
    <dbReference type="NCBI Taxonomy" id="2948600"/>
    <lineage>
        <taxon>Viruses</taxon>
        <taxon>Duplodnaviria</taxon>
        <taxon>Heunggongvirae</taxon>
        <taxon>Uroviricota</taxon>
        <taxon>Caudoviricetes</taxon>
        <taxon>Jeanschmidtviridae</taxon>
        <taxon>Marchewkavirus</taxon>
        <taxon>Marchewkavirus kabachok</taxon>
    </lineage>
</organism>
<dbReference type="EMBL" id="ON529852">
    <property type="protein sequence ID" value="USN14032.1"/>
    <property type="molecule type" value="Genomic_DNA"/>
</dbReference>